<dbReference type="EMBL" id="KN822014">
    <property type="protein sequence ID" value="KIM67277.1"/>
    <property type="molecule type" value="Genomic_DNA"/>
</dbReference>
<accession>A0A0C3AQQ9</accession>
<organism evidence="1 2">
    <name type="scientific">Scleroderma citrinum Foug A</name>
    <dbReference type="NCBI Taxonomy" id="1036808"/>
    <lineage>
        <taxon>Eukaryota</taxon>
        <taxon>Fungi</taxon>
        <taxon>Dikarya</taxon>
        <taxon>Basidiomycota</taxon>
        <taxon>Agaricomycotina</taxon>
        <taxon>Agaricomycetes</taxon>
        <taxon>Agaricomycetidae</taxon>
        <taxon>Boletales</taxon>
        <taxon>Sclerodermatineae</taxon>
        <taxon>Sclerodermataceae</taxon>
        <taxon>Scleroderma</taxon>
    </lineage>
</organism>
<dbReference type="InParanoid" id="A0A0C3AQQ9"/>
<keyword evidence="2" id="KW-1185">Reference proteome</keyword>
<evidence type="ECO:0000313" key="2">
    <source>
        <dbReference type="Proteomes" id="UP000053989"/>
    </source>
</evidence>
<name>A0A0C3AQQ9_9AGAM</name>
<dbReference type="AlphaFoldDB" id="A0A0C3AQQ9"/>
<evidence type="ECO:0000313" key="1">
    <source>
        <dbReference type="EMBL" id="KIM67277.1"/>
    </source>
</evidence>
<reference evidence="2" key="2">
    <citation type="submission" date="2015-01" db="EMBL/GenBank/DDBJ databases">
        <title>Evolutionary Origins and Diversification of the Mycorrhizal Mutualists.</title>
        <authorList>
            <consortium name="DOE Joint Genome Institute"/>
            <consortium name="Mycorrhizal Genomics Consortium"/>
            <person name="Kohler A."/>
            <person name="Kuo A."/>
            <person name="Nagy L.G."/>
            <person name="Floudas D."/>
            <person name="Copeland A."/>
            <person name="Barry K.W."/>
            <person name="Cichocki N."/>
            <person name="Veneault-Fourrey C."/>
            <person name="LaButti K."/>
            <person name="Lindquist E.A."/>
            <person name="Lipzen A."/>
            <person name="Lundell T."/>
            <person name="Morin E."/>
            <person name="Murat C."/>
            <person name="Riley R."/>
            <person name="Ohm R."/>
            <person name="Sun H."/>
            <person name="Tunlid A."/>
            <person name="Henrissat B."/>
            <person name="Grigoriev I.V."/>
            <person name="Hibbett D.S."/>
            <person name="Martin F."/>
        </authorList>
    </citation>
    <scope>NUCLEOTIDE SEQUENCE [LARGE SCALE GENOMIC DNA]</scope>
    <source>
        <strain evidence="2">Foug A</strain>
    </source>
</reference>
<sequence length="255" mass="28848">MTNERQLAIDPDWQIEEVQVNGPRLQADNRTSLGAVEATSNLANRDFRDIICNVVVVTCEQFKAHSWACADIALREAILPEPVNFTNEYRKWLTSAVEPNVEYGCQILHEMDYTGQNPRVKEWFGNKLVGGVVERMLYDPDYKGWCGVLSSVLIGPEAIPVWTSLPSVEARGFAHLLAYIIICAQAYIRESEKHQLPMFFHLGMKPMTQKNKDAIGTVMTTLKEFLGNMMSSGLPGFTSTQHRDIRKAYKSFTSR</sequence>
<protein>
    <submittedName>
        <fullName evidence="1">Uncharacterized protein</fullName>
    </submittedName>
</protein>
<dbReference type="Proteomes" id="UP000053989">
    <property type="component" value="Unassembled WGS sequence"/>
</dbReference>
<proteinExistence type="predicted"/>
<gene>
    <name evidence="1" type="ORF">SCLCIDRAFT_21536</name>
</gene>
<dbReference type="HOGENOM" id="CLU_1090542_0_0_1"/>
<reference evidence="1 2" key="1">
    <citation type="submission" date="2014-04" db="EMBL/GenBank/DDBJ databases">
        <authorList>
            <consortium name="DOE Joint Genome Institute"/>
            <person name="Kuo A."/>
            <person name="Kohler A."/>
            <person name="Nagy L.G."/>
            <person name="Floudas D."/>
            <person name="Copeland A."/>
            <person name="Barry K.W."/>
            <person name="Cichocki N."/>
            <person name="Veneault-Fourrey C."/>
            <person name="LaButti K."/>
            <person name="Lindquist E.A."/>
            <person name="Lipzen A."/>
            <person name="Lundell T."/>
            <person name="Morin E."/>
            <person name="Murat C."/>
            <person name="Sun H."/>
            <person name="Tunlid A."/>
            <person name="Henrissat B."/>
            <person name="Grigoriev I.V."/>
            <person name="Hibbett D.S."/>
            <person name="Martin F."/>
            <person name="Nordberg H.P."/>
            <person name="Cantor M.N."/>
            <person name="Hua S.X."/>
        </authorList>
    </citation>
    <scope>NUCLEOTIDE SEQUENCE [LARGE SCALE GENOMIC DNA]</scope>
    <source>
        <strain evidence="1 2">Foug A</strain>
    </source>
</reference>